<protein>
    <recommendedName>
        <fullName evidence="7">MANSC domain-containing protein</fullName>
    </recommendedName>
</protein>
<dbReference type="OrthoDB" id="5985726at2759"/>
<evidence type="ECO:0000313" key="9">
    <source>
        <dbReference type="Proteomes" id="UP000887567"/>
    </source>
</evidence>
<evidence type="ECO:0000256" key="2">
    <source>
        <dbReference type="ARBA" id="ARBA00022729"/>
    </source>
</evidence>
<dbReference type="PANTHER" id="PTHR46182">
    <property type="entry name" value="FI19480P1"/>
    <property type="match status" value="1"/>
</dbReference>
<evidence type="ECO:0000256" key="5">
    <source>
        <dbReference type="SAM" id="Phobius"/>
    </source>
</evidence>
<keyword evidence="5" id="KW-0812">Transmembrane</keyword>
<feature type="transmembrane region" description="Helical" evidence="5">
    <location>
        <begin position="171"/>
        <end position="192"/>
    </location>
</feature>
<dbReference type="KEGG" id="epa:110241265"/>
<dbReference type="RefSeq" id="XP_020902793.1">
    <property type="nucleotide sequence ID" value="XM_021047134.2"/>
</dbReference>
<keyword evidence="2 6" id="KW-0732">Signal</keyword>
<evidence type="ECO:0000256" key="4">
    <source>
        <dbReference type="ARBA" id="ARBA00023180"/>
    </source>
</evidence>
<dbReference type="GO" id="GO:0001764">
    <property type="term" value="P:neuron migration"/>
    <property type="evidence" value="ECO:0007669"/>
    <property type="project" value="TreeGrafter"/>
</dbReference>
<organism evidence="8 9">
    <name type="scientific">Exaiptasia diaphana</name>
    <name type="common">Tropical sea anemone</name>
    <name type="synonym">Aiptasia pulchella</name>
    <dbReference type="NCBI Taxonomy" id="2652724"/>
    <lineage>
        <taxon>Eukaryota</taxon>
        <taxon>Metazoa</taxon>
        <taxon>Cnidaria</taxon>
        <taxon>Anthozoa</taxon>
        <taxon>Hexacorallia</taxon>
        <taxon>Actiniaria</taxon>
        <taxon>Aiptasiidae</taxon>
        <taxon>Exaiptasia</taxon>
    </lineage>
</organism>
<dbReference type="SMART" id="SM00765">
    <property type="entry name" value="MANEC"/>
    <property type="match status" value="1"/>
</dbReference>
<dbReference type="OMA" id="VIMMTRR"/>
<feature type="signal peptide" evidence="6">
    <location>
        <begin position="1"/>
        <end position="21"/>
    </location>
</feature>
<evidence type="ECO:0000313" key="8">
    <source>
        <dbReference type="EnsemblMetazoa" id="XP_020902793.1"/>
    </source>
</evidence>
<dbReference type="InterPro" id="IPR029865">
    <property type="entry name" value="KIAA0319-like"/>
</dbReference>
<name>A0A913XDI1_EXADI</name>
<dbReference type="PROSITE" id="PS50986">
    <property type="entry name" value="MANSC"/>
    <property type="match status" value="1"/>
</dbReference>
<keyword evidence="4" id="KW-0325">Glycoprotein</keyword>
<comment type="subcellular location">
    <subcellularLocation>
        <location evidence="1">Membrane</location>
    </subcellularLocation>
</comment>
<dbReference type="GO" id="GO:0031410">
    <property type="term" value="C:cytoplasmic vesicle"/>
    <property type="evidence" value="ECO:0007669"/>
    <property type="project" value="TreeGrafter"/>
</dbReference>
<dbReference type="GO" id="GO:0016020">
    <property type="term" value="C:membrane"/>
    <property type="evidence" value="ECO:0007669"/>
    <property type="project" value="UniProtKB-SubCell"/>
</dbReference>
<sequence length="205" mass="21991">MAYRSGRQYLAVLLLACLTAANVDESAQENPQCRNSAVNYNVTLTNGGKSGKFYKLDKVHKIDDCINTCCDSKKCDVAFVVKKTCYMVECYSKESCGIQQANELSLGTVLSVVAKKSTISDNEKGAEPAVEENLAEQATSPYIKDDGMTTISAFGTGKYRRTKRSSDIIDLVVAVGCGTVAVAVGVAGVIMMTRRLIDNSKNSAA</sequence>
<reference evidence="8" key="1">
    <citation type="submission" date="2022-11" db="UniProtKB">
        <authorList>
            <consortium name="EnsemblMetazoa"/>
        </authorList>
    </citation>
    <scope>IDENTIFICATION</scope>
</reference>
<proteinExistence type="predicted"/>
<feature type="chain" id="PRO_5037977719" description="MANSC domain-containing protein" evidence="6">
    <location>
        <begin position="22"/>
        <end position="205"/>
    </location>
</feature>
<keyword evidence="9" id="KW-1185">Reference proteome</keyword>
<dbReference type="InterPro" id="IPR011106">
    <property type="entry name" value="MANSC_N"/>
</dbReference>
<dbReference type="InterPro" id="IPR013980">
    <property type="entry name" value="MANSC_dom"/>
</dbReference>
<evidence type="ECO:0000259" key="7">
    <source>
        <dbReference type="PROSITE" id="PS50986"/>
    </source>
</evidence>
<accession>A0A913XDI1</accession>
<feature type="domain" description="MANSC" evidence="7">
    <location>
        <begin position="32"/>
        <end position="107"/>
    </location>
</feature>
<dbReference type="EnsemblMetazoa" id="XM_021047134.2">
    <property type="protein sequence ID" value="XP_020902793.1"/>
    <property type="gene ID" value="LOC110241265"/>
</dbReference>
<dbReference type="PANTHER" id="PTHR46182:SF2">
    <property type="entry name" value="FI19480P1"/>
    <property type="match status" value="1"/>
</dbReference>
<evidence type="ECO:0000256" key="1">
    <source>
        <dbReference type="ARBA" id="ARBA00004370"/>
    </source>
</evidence>
<keyword evidence="3 5" id="KW-0472">Membrane</keyword>
<dbReference type="Proteomes" id="UP000887567">
    <property type="component" value="Unplaced"/>
</dbReference>
<dbReference type="AlphaFoldDB" id="A0A913XDI1"/>
<keyword evidence="5" id="KW-1133">Transmembrane helix</keyword>
<evidence type="ECO:0000256" key="3">
    <source>
        <dbReference type="ARBA" id="ARBA00023136"/>
    </source>
</evidence>
<dbReference type="Pfam" id="PF23597">
    <property type="entry name" value="KIAA0319_N"/>
    <property type="match status" value="1"/>
</dbReference>
<dbReference type="GeneID" id="110241265"/>
<evidence type="ECO:0000256" key="6">
    <source>
        <dbReference type="SAM" id="SignalP"/>
    </source>
</evidence>